<feature type="transmembrane region" description="Helical" evidence="6">
    <location>
        <begin position="43"/>
        <end position="65"/>
    </location>
</feature>
<gene>
    <name evidence="7" type="ordered locus">PCC8801_4257</name>
</gene>
<dbReference type="HOGENOM" id="CLU_077905_0_1_3"/>
<evidence type="ECO:0000256" key="4">
    <source>
        <dbReference type="ARBA" id="ARBA00022989"/>
    </source>
</evidence>
<dbReference type="Proteomes" id="UP000008204">
    <property type="component" value="Chromosome"/>
</dbReference>
<dbReference type="KEGG" id="cyp:PCC8801_4257"/>
<comment type="subcellular location">
    <subcellularLocation>
        <location evidence="1">Membrane</location>
        <topology evidence="1">Multi-pass membrane protein</topology>
    </subcellularLocation>
</comment>
<evidence type="ECO:0000256" key="3">
    <source>
        <dbReference type="ARBA" id="ARBA00022692"/>
    </source>
</evidence>
<feature type="transmembrane region" description="Helical" evidence="6">
    <location>
        <begin position="271"/>
        <end position="292"/>
    </location>
</feature>
<dbReference type="EMBL" id="CP001287">
    <property type="protein sequence ID" value="ACK68181.1"/>
    <property type="molecule type" value="Genomic_DNA"/>
</dbReference>
<dbReference type="InterPro" id="IPR004923">
    <property type="entry name" value="FTR1/Fip1/EfeU"/>
</dbReference>
<evidence type="ECO:0000256" key="5">
    <source>
        <dbReference type="ARBA" id="ARBA00023136"/>
    </source>
</evidence>
<dbReference type="eggNOG" id="COG0672">
    <property type="taxonomic scope" value="Bacteria"/>
</dbReference>
<keyword evidence="3 6" id="KW-0812">Transmembrane</keyword>
<dbReference type="PANTHER" id="PTHR31632">
    <property type="entry name" value="IRON TRANSPORTER FTH1"/>
    <property type="match status" value="1"/>
</dbReference>
<feature type="transmembrane region" description="Helical" evidence="6">
    <location>
        <begin position="190"/>
        <end position="212"/>
    </location>
</feature>
<keyword evidence="8" id="KW-1185">Reference proteome</keyword>
<feature type="transmembrane region" description="Helical" evidence="6">
    <location>
        <begin position="163"/>
        <end position="183"/>
    </location>
</feature>
<feature type="transmembrane region" description="Helical" evidence="6">
    <location>
        <begin position="130"/>
        <end position="151"/>
    </location>
</feature>
<feature type="transmembrane region" description="Helical" evidence="6">
    <location>
        <begin position="77"/>
        <end position="100"/>
    </location>
</feature>
<feature type="transmembrane region" description="Helical" evidence="6">
    <location>
        <begin position="6"/>
        <end position="31"/>
    </location>
</feature>
<dbReference type="Pfam" id="PF03239">
    <property type="entry name" value="FTR1"/>
    <property type="match status" value="1"/>
</dbReference>
<keyword evidence="4 6" id="KW-1133">Transmembrane helix</keyword>
<dbReference type="PANTHER" id="PTHR31632:SF2">
    <property type="entry name" value="PLASMA MEMBRANE IRON PERMEASE"/>
    <property type="match status" value="1"/>
</dbReference>
<dbReference type="RefSeq" id="WP_015957338.1">
    <property type="nucleotide sequence ID" value="NC_011726.1"/>
</dbReference>
<dbReference type="AlphaFoldDB" id="B7K6C8"/>
<evidence type="ECO:0000256" key="6">
    <source>
        <dbReference type="SAM" id="Phobius"/>
    </source>
</evidence>
<proteinExistence type="inferred from homology"/>
<evidence type="ECO:0000313" key="7">
    <source>
        <dbReference type="EMBL" id="ACK68181.1"/>
    </source>
</evidence>
<comment type="similarity">
    <text evidence="2">Belongs to the oxidase-dependent Fe transporter (OFeT) (TC 9.A.10.1) family.</text>
</comment>
<evidence type="ECO:0000256" key="2">
    <source>
        <dbReference type="ARBA" id="ARBA00008333"/>
    </source>
</evidence>
<reference evidence="8" key="1">
    <citation type="journal article" date="2011" name="MBio">
        <title>Novel metabolic attributes of the genus Cyanothece, comprising a group of unicellular nitrogen-fixing Cyanobacteria.</title>
        <authorList>
            <person name="Bandyopadhyay A."/>
            <person name="Elvitigala T."/>
            <person name="Welsh E."/>
            <person name="Stockel J."/>
            <person name="Liberton M."/>
            <person name="Min H."/>
            <person name="Sherman L.A."/>
            <person name="Pakrasi H.B."/>
        </authorList>
    </citation>
    <scope>NUCLEOTIDE SEQUENCE [LARGE SCALE GENOMIC DNA]</scope>
    <source>
        <strain evidence="8">PCC 8801</strain>
    </source>
</reference>
<name>B7K6C8_RIPO1</name>
<sequence>MDLSSALPTFIVTLREGFEASLIVGIVLVCLKKLERTQLNSSVYKGIAAGILASVMVGFLLGGILQGVDNYQSPYTPVIKAILASLFGLIAIGMLSWMLIWMTQQGKSLKAEIEGEVSSALSQKNGSEKAIFLLIFIAVLREGFETVLFIIAKFQEGWKVQSLGAIAGLLTATLLGFLLFQLGVKINIRLFFQVMGVFLLLIVGGLVIGLLVHLDQSILLLSQIDPNFANWCIIPGDSCLMGSLVWDGSEILSDRQFPGIMLKALFGYRQTLYLGELIVYLLFLSIVGTLYFQSLSDRVSKSA</sequence>
<organism evidence="7 8">
    <name type="scientific">Rippkaea orientalis (strain PCC 8801 / RF-1)</name>
    <name type="common">Cyanothece sp. (strain PCC 8801)</name>
    <dbReference type="NCBI Taxonomy" id="41431"/>
    <lineage>
        <taxon>Bacteria</taxon>
        <taxon>Bacillati</taxon>
        <taxon>Cyanobacteriota</taxon>
        <taxon>Cyanophyceae</taxon>
        <taxon>Oscillatoriophycideae</taxon>
        <taxon>Chroococcales</taxon>
        <taxon>Aphanothecaceae</taxon>
        <taxon>Rippkaea</taxon>
        <taxon>Rippkaea orientalis</taxon>
    </lineage>
</organism>
<dbReference type="GO" id="GO:0033573">
    <property type="term" value="C:high-affinity iron permease complex"/>
    <property type="evidence" value="ECO:0007669"/>
    <property type="project" value="InterPro"/>
</dbReference>
<evidence type="ECO:0000313" key="8">
    <source>
        <dbReference type="Proteomes" id="UP000008204"/>
    </source>
</evidence>
<evidence type="ECO:0000256" key="1">
    <source>
        <dbReference type="ARBA" id="ARBA00004141"/>
    </source>
</evidence>
<dbReference type="GO" id="GO:0015093">
    <property type="term" value="F:ferrous iron transmembrane transporter activity"/>
    <property type="evidence" value="ECO:0007669"/>
    <property type="project" value="TreeGrafter"/>
</dbReference>
<protein>
    <submittedName>
        <fullName evidence="7">Iron permease FTR1</fullName>
    </submittedName>
</protein>
<dbReference type="OrthoDB" id="8215804at2"/>
<accession>B7K6C8</accession>
<keyword evidence="5 6" id="KW-0472">Membrane</keyword>
<dbReference type="STRING" id="41431.PCC8801_4257"/>